<keyword evidence="1" id="KW-0285">Flavoprotein</keyword>
<dbReference type="SUPFAM" id="SSF56645">
    <property type="entry name" value="Acyl-CoA dehydrogenase NM domain-like"/>
    <property type="match status" value="1"/>
</dbReference>
<dbReference type="InterPro" id="IPR046373">
    <property type="entry name" value="Acyl-CoA_Oxase/DH_mid-dom_sf"/>
</dbReference>
<gene>
    <name evidence="7" type="ORF">CWE10_03480</name>
</gene>
<evidence type="ECO:0000259" key="6">
    <source>
        <dbReference type="Pfam" id="PF08028"/>
    </source>
</evidence>
<dbReference type="Pfam" id="PF02770">
    <property type="entry name" value="Acyl-CoA_dh_M"/>
    <property type="match status" value="1"/>
</dbReference>
<dbReference type="Pfam" id="PF08028">
    <property type="entry name" value="Acyl-CoA_dh_2"/>
    <property type="match status" value="1"/>
</dbReference>
<evidence type="ECO:0000256" key="2">
    <source>
        <dbReference type="ARBA" id="ARBA00023002"/>
    </source>
</evidence>
<feature type="domain" description="Acyl-CoA dehydrogenase/oxidase N-terminal" evidence="5">
    <location>
        <begin position="12"/>
        <end position="100"/>
    </location>
</feature>
<evidence type="ECO:0000259" key="5">
    <source>
        <dbReference type="Pfam" id="PF02771"/>
    </source>
</evidence>
<proteinExistence type="predicted"/>
<dbReference type="SUPFAM" id="SSF47203">
    <property type="entry name" value="Acyl-CoA dehydrogenase C-terminal domain-like"/>
    <property type="match status" value="1"/>
</dbReference>
<dbReference type="InterPro" id="IPR036250">
    <property type="entry name" value="AcylCo_DH-like_C"/>
</dbReference>
<dbReference type="Gene3D" id="1.10.540.10">
    <property type="entry name" value="Acyl-CoA dehydrogenase/oxidase, N-terminal domain"/>
    <property type="match status" value="1"/>
</dbReference>
<dbReference type="RefSeq" id="WP_273378003.1">
    <property type="nucleotide sequence ID" value="NZ_PIUK01000018.1"/>
</dbReference>
<feature type="domain" description="Acyl-CoA oxidase/dehydrogenase middle" evidence="4">
    <location>
        <begin position="130"/>
        <end position="222"/>
    </location>
</feature>
<protein>
    <submittedName>
        <fullName evidence="7">Acyl-CoA dehydrogenase</fullName>
    </submittedName>
</protein>
<evidence type="ECO:0000313" key="8">
    <source>
        <dbReference type="Proteomes" id="UP000732377"/>
    </source>
</evidence>
<feature type="domain" description="Acyl-CoA dehydrogenase C-terminal" evidence="6">
    <location>
        <begin position="253"/>
        <end position="372"/>
    </location>
</feature>
<organism evidence="7 8">
    <name type="scientific">Symbiobacterium thermophilum</name>
    <dbReference type="NCBI Taxonomy" id="2734"/>
    <lineage>
        <taxon>Bacteria</taxon>
        <taxon>Bacillati</taxon>
        <taxon>Bacillota</taxon>
        <taxon>Clostridia</taxon>
        <taxon>Eubacteriales</taxon>
        <taxon>Symbiobacteriaceae</taxon>
        <taxon>Symbiobacterium</taxon>
    </lineage>
</organism>
<dbReference type="CDD" id="cd00567">
    <property type="entry name" value="ACAD"/>
    <property type="match status" value="1"/>
</dbReference>
<feature type="region of interest" description="Disordered" evidence="3">
    <location>
        <begin position="132"/>
        <end position="152"/>
    </location>
</feature>
<dbReference type="PANTHER" id="PTHR43884">
    <property type="entry name" value="ACYL-COA DEHYDROGENASE"/>
    <property type="match status" value="1"/>
</dbReference>
<dbReference type="Pfam" id="PF02771">
    <property type="entry name" value="Acyl-CoA_dh_N"/>
    <property type="match status" value="1"/>
</dbReference>
<dbReference type="AlphaFoldDB" id="A0A953I6P2"/>
<dbReference type="EMBL" id="PIUK01000018">
    <property type="protein sequence ID" value="MBY6275268.1"/>
    <property type="molecule type" value="Genomic_DNA"/>
</dbReference>
<evidence type="ECO:0000256" key="3">
    <source>
        <dbReference type="SAM" id="MobiDB-lite"/>
    </source>
</evidence>
<evidence type="ECO:0000256" key="1">
    <source>
        <dbReference type="ARBA" id="ARBA00022630"/>
    </source>
</evidence>
<dbReference type="InterPro" id="IPR013107">
    <property type="entry name" value="Acyl-CoA_DH_C"/>
</dbReference>
<dbReference type="PANTHER" id="PTHR43884:SF25">
    <property type="entry name" value="ACYL-COA DEHYDROGENASE YDBM-RELATED"/>
    <property type="match status" value="1"/>
</dbReference>
<keyword evidence="2" id="KW-0560">Oxidoreductase</keyword>
<comment type="caution">
    <text evidence="7">The sequence shown here is derived from an EMBL/GenBank/DDBJ whole genome shotgun (WGS) entry which is preliminary data.</text>
</comment>
<feature type="compositionally biased region" description="Low complexity" evidence="3">
    <location>
        <begin position="141"/>
        <end position="152"/>
    </location>
</feature>
<name>A0A953I6P2_SYMTR</name>
<dbReference type="GO" id="GO:0050660">
    <property type="term" value="F:flavin adenine dinucleotide binding"/>
    <property type="evidence" value="ECO:0007669"/>
    <property type="project" value="InterPro"/>
</dbReference>
<dbReference type="InterPro" id="IPR009100">
    <property type="entry name" value="AcylCoA_DH/oxidase_NM_dom_sf"/>
</dbReference>
<dbReference type="GO" id="GO:0003995">
    <property type="term" value="F:acyl-CoA dehydrogenase activity"/>
    <property type="evidence" value="ECO:0007669"/>
    <property type="project" value="TreeGrafter"/>
</dbReference>
<dbReference type="Gene3D" id="1.20.140.10">
    <property type="entry name" value="Butyryl-CoA Dehydrogenase, subunit A, domain 3"/>
    <property type="match status" value="1"/>
</dbReference>
<accession>A0A953I6P2</accession>
<sequence length="401" mass="42709">MAVPEPDLFVRTERQRRFVALAGELADRFAGRAALHDRENSFPFENFAELRASGYVRLTVPVEWGGEGANLTETLLAQERLAQGDGATALGIGWHLAVVGKLAETRAWPPAATARIFREVAGRGALINSAASEVETGSPSRGGRPTTTARRAPGGWLLTGRKSFTSLAPVLDYAVVSASFEGSDGGGWFLVQTGSPGVTVVETWDALGMRATGSHDLVLEDVFVEDGDLLETFGRGNTCQVGTGDGAGWALHIPAVYLGIARAAHGFAVEYARTRRPNSLPGPIADQPHIQALLGQNEIDLLAARSALYTVADCWDAEPERRGELVPLQGAAKVLAVNLALQIVDRAMRVAGIAGLFRQLPLERLYRDVRAGLHNPPMEDAVLRNLARAALARQASAAAIS</sequence>
<dbReference type="InterPro" id="IPR013786">
    <property type="entry name" value="AcylCoA_DH/ox_N"/>
</dbReference>
<dbReference type="InterPro" id="IPR006091">
    <property type="entry name" value="Acyl-CoA_Oxase/DH_mid-dom"/>
</dbReference>
<evidence type="ECO:0000259" key="4">
    <source>
        <dbReference type="Pfam" id="PF02770"/>
    </source>
</evidence>
<evidence type="ECO:0000313" key="7">
    <source>
        <dbReference type="EMBL" id="MBY6275268.1"/>
    </source>
</evidence>
<dbReference type="InterPro" id="IPR037069">
    <property type="entry name" value="AcylCoA_DH/ox_N_sf"/>
</dbReference>
<dbReference type="Proteomes" id="UP000732377">
    <property type="component" value="Unassembled WGS sequence"/>
</dbReference>
<dbReference type="PIRSF" id="PIRSF016578">
    <property type="entry name" value="HsaA"/>
    <property type="match status" value="1"/>
</dbReference>
<dbReference type="Gene3D" id="2.40.110.10">
    <property type="entry name" value="Butyryl-CoA Dehydrogenase, subunit A, domain 2"/>
    <property type="match status" value="1"/>
</dbReference>
<reference evidence="7" key="1">
    <citation type="submission" date="2017-11" db="EMBL/GenBank/DDBJ databases">
        <title>Three new genomes from thermophilic consortium.</title>
        <authorList>
            <person name="Quaggio R."/>
            <person name="Amgarten D."/>
            <person name="Setubal J.C."/>
        </authorList>
    </citation>
    <scope>NUCLEOTIDE SEQUENCE</scope>
    <source>
        <strain evidence="7">ZCTH01-B2</strain>
    </source>
</reference>